<sequence>MQKMDFIDMRMCIASPGAVTRPHLYLILPAVTPAATPAIAASVPIAVTVSVAALAAGAVDLDVVNFAADTRAIVVGVALVLATVTVAAPSARALVVAALRALVTEVLEAVLTADTWAVIVVIAGANKIVVTPSPLSRSRHRRPLDGIAELFTLGKLLCSGVGLLNGSKSGAEAGEREENGGETHFDVI</sequence>
<proteinExistence type="predicted"/>
<feature type="transmembrane region" description="Helical" evidence="2">
    <location>
        <begin position="73"/>
        <end position="95"/>
    </location>
</feature>
<feature type="transmembrane region" description="Helical" evidence="2">
    <location>
        <begin position="38"/>
        <end position="61"/>
    </location>
</feature>
<keyword evidence="2" id="KW-1133">Transmembrane helix</keyword>
<feature type="compositionally biased region" description="Basic and acidic residues" evidence="1">
    <location>
        <begin position="173"/>
        <end position="188"/>
    </location>
</feature>
<keyword evidence="2" id="KW-0472">Membrane</keyword>
<keyword evidence="4" id="KW-1185">Reference proteome</keyword>
<evidence type="ECO:0000256" key="2">
    <source>
        <dbReference type="SAM" id="Phobius"/>
    </source>
</evidence>
<comment type="caution">
    <text evidence="3">The sequence shown here is derived from an EMBL/GenBank/DDBJ whole genome shotgun (WGS) entry which is preliminary data.</text>
</comment>
<dbReference type="EMBL" id="JAGTJR010000013">
    <property type="protein sequence ID" value="KAH7050153.1"/>
    <property type="molecule type" value="Genomic_DNA"/>
</dbReference>
<reference evidence="3 4" key="1">
    <citation type="journal article" date="2021" name="Nat. Commun.">
        <title>Genetic determinants of endophytism in the Arabidopsis root mycobiome.</title>
        <authorList>
            <person name="Mesny F."/>
            <person name="Miyauchi S."/>
            <person name="Thiergart T."/>
            <person name="Pickel B."/>
            <person name="Atanasova L."/>
            <person name="Karlsson M."/>
            <person name="Huettel B."/>
            <person name="Barry K.W."/>
            <person name="Haridas S."/>
            <person name="Chen C."/>
            <person name="Bauer D."/>
            <person name="Andreopoulos W."/>
            <person name="Pangilinan J."/>
            <person name="LaButti K."/>
            <person name="Riley R."/>
            <person name="Lipzen A."/>
            <person name="Clum A."/>
            <person name="Drula E."/>
            <person name="Henrissat B."/>
            <person name="Kohler A."/>
            <person name="Grigoriev I.V."/>
            <person name="Martin F.M."/>
            <person name="Hacquard S."/>
        </authorList>
    </citation>
    <scope>NUCLEOTIDE SEQUENCE [LARGE SCALE GENOMIC DNA]</scope>
    <source>
        <strain evidence="3 4">MPI-SDFR-AT-0080</strain>
    </source>
</reference>
<name>A0ABQ8GAP2_9PEZI</name>
<keyword evidence="2" id="KW-0812">Transmembrane</keyword>
<organism evidence="3 4">
    <name type="scientific">Macrophomina phaseolina</name>
    <dbReference type="NCBI Taxonomy" id="35725"/>
    <lineage>
        <taxon>Eukaryota</taxon>
        <taxon>Fungi</taxon>
        <taxon>Dikarya</taxon>
        <taxon>Ascomycota</taxon>
        <taxon>Pezizomycotina</taxon>
        <taxon>Dothideomycetes</taxon>
        <taxon>Dothideomycetes incertae sedis</taxon>
        <taxon>Botryosphaeriales</taxon>
        <taxon>Botryosphaeriaceae</taxon>
        <taxon>Macrophomina</taxon>
    </lineage>
</organism>
<evidence type="ECO:0000313" key="4">
    <source>
        <dbReference type="Proteomes" id="UP000774617"/>
    </source>
</evidence>
<evidence type="ECO:0000256" key="1">
    <source>
        <dbReference type="SAM" id="MobiDB-lite"/>
    </source>
</evidence>
<protein>
    <submittedName>
        <fullName evidence="3">Uncharacterized protein</fullName>
    </submittedName>
</protein>
<dbReference type="Proteomes" id="UP000774617">
    <property type="component" value="Unassembled WGS sequence"/>
</dbReference>
<feature type="region of interest" description="Disordered" evidence="1">
    <location>
        <begin position="169"/>
        <end position="188"/>
    </location>
</feature>
<evidence type="ECO:0000313" key="3">
    <source>
        <dbReference type="EMBL" id="KAH7050153.1"/>
    </source>
</evidence>
<accession>A0ABQ8GAP2</accession>
<gene>
    <name evidence="3" type="ORF">B0J12DRAFT_663361</name>
</gene>